<dbReference type="EMBL" id="CAJVPL010004027">
    <property type="protein sequence ID" value="CAG8641958.1"/>
    <property type="molecule type" value="Genomic_DNA"/>
</dbReference>
<accession>A0A9N9GXJ5</accession>
<evidence type="ECO:0000313" key="4">
    <source>
        <dbReference type="Proteomes" id="UP000789831"/>
    </source>
</evidence>
<protein>
    <submittedName>
        <fullName evidence="3">245_t:CDS:1</fullName>
    </submittedName>
</protein>
<feature type="non-terminal residue" evidence="3">
    <location>
        <position position="1"/>
    </location>
</feature>
<reference evidence="3" key="1">
    <citation type="submission" date="2021-06" db="EMBL/GenBank/DDBJ databases">
        <authorList>
            <person name="Kallberg Y."/>
            <person name="Tangrot J."/>
            <person name="Rosling A."/>
        </authorList>
    </citation>
    <scope>NUCLEOTIDE SEQUENCE</scope>
    <source>
        <strain evidence="3">MT106</strain>
    </source>
</reference>
<sequence length="120" mass="13548">YIKQWQVTQFAIEALRELNSKLTSQIVELRKENAEISELRKKFSEAEAKNIELKAENSNHIILRSNGHASSANAPTSKSDNDTREIRPKGAVLNDHQPLVNTTSIETENSNDIPEQTNLH</sequence>
<evidence type="ECO:0000313" key="3">
    <source>
        <dbReference type="EMBL" id="CAG8641958.1"/>
    </source>
</evidence>
<organism evidence="3 4">
    <name type="scientific">Ambispora gerdemannii</name>
    <dbReference type="NCBI Taxonomy" id="144530"/>
    <lineage>
        <taxon>Eukaryota</taxon>
        <taxon>Fungi</taxon>
        <taxon>Fungi incertae sedis</taxon>
        <taxon>Mucoromycota</taxon>
        <taxon>Glomeromycotina</taxon>
        <taxon>Glomeromycetes</taxon>
        <taxon>Archaeosporales</taxon>
        <taxon>Ambisporaceae</taxon>
        <taxon>Ambispora</taxon>
    </lineage>
</organism>
<feature type="region of interest" description="Disordered" evidence="2">
    <location>
        <begin position="62"/>
        <end position="120"/>
    </location>
</feature>
<proteinExistence type="predicted"/>
<dbReference type="AlphaFoldDB" id="A0A9N9GXJ5"/>
<keyword evidence="4" id="KW-1185">Reference proteome</keyword>
<feature type="compositionally biased region" description="Polar residues" evidence="2">
    <location>
        <begin position="67"/>
        <end position="78"/>
    </location>
</feature>
<comment type="caution">
    <text evidence="3">The sequence shown here is derived from an EMBL/GenBank/DDBJ whole genome shotgun (WGS) entry which is preliminary data.</text>
</comment>
<keyword evidence="1" id="KW-0175">Coiled coil</keyword>
<evidence type="ECO:0000256" key="1">
    <source>
        <dbReference type="SAM" id="Coils"/>
    </source>
</evidence>
<gene>
    <name evidence="3" type="ORF">AGERDE_LOCUS11014</name>
</gene>
<name>A0A9N9GXJ5_9GLOM</name>
<dbReference type="OrthoDB" id="2435563at2759"/>
<dbReference type="Proteomes" id="UP000789831">
    <property type="component" value="Unassembled WGS sequence"/>
</dbReference>
<feature type="compositionally biased region" description="Basic and acidic residues" evidence="2">
    <location>
        <begin position="79"/>
        <end position="88"/>
    </location>
</feature>
<feature type="coiled-coil region" evidence="1">
    <location>
        <begin position="12"/>
        <end position="56"/>
    </location>
</feature>
<evidence type="ECO:0000256" key="2">
    <source>
        <dbReference type="SAM" id="MobiDB-lite"/>
    </source>
</evidence>
<feature type="compositionally biased region" description="Polar residues" evidence="2">
    <location>
        <begin position="99"/>
        <end position="120"/>
    </location>
</feature>